<dbReference type="EMBL" id="JAGSPA010000001">
    <property type="protein sequence ID" value="MBV7255854.1"/>
    <property type="molecule type" value="Genomic_DNA"/>
</dbReference>
<sequence>MTGADPESGESAPAKTVFLSYARVDREQALPIVAAIEAAGYGVWWDGLIEGGERFLETIETALVSAKAVVVLWSEASVKSSWVRDEATHGFENGNLVPVALGGTVPPLGFRQAQSIDVNDARSADAAPAMEAILRAIAARHGDGETTAAEAVMPHTGPPDKTIAAGSIDRRALLGGTALLLSAGAVGAWWLTQSGPQAATDNSVAILPFANLSGNPEKSYLSDGLSAELRTQLSSNRLLRVAAQTSSNSFRGSDEDARTICSRLGVSFLLDGNVRLAGDMLRISAELIDGRTGFSQWSETFDRSVQNIFAVQEEIARAVTLALTQEMLGGKQADFTMAGGTDSLAAYDAYLRGRDHYARASDRSDDMAALASFDAAIAADEDFALAHAARARSLTVIGNQYDQGQERRSRYRDAIAAARRAAALAPDVADTQSALGFALFNGDIDAAGARAPYERSFELGGGDADVLSRYALYSARCGRFDSARAAIARAAELDPLNARVFRRIGEVEYSARAYAASIPPVQRALGLNPELSVAHSAIGASLYLMGDVPGARTAYEREPSSLFRLTGLAIVAERQDRTADAEAAFAALGAAHGDNSLYQRAQVLAQWGRADDAMDLLETAREEGDAGLVYLRNDPFLDPLRQRLDFIRLLTALGFA</sequence>
<dbReference type="Proteomes" id="UP000722336">
    <property type="component" value="Unassembled WGS sequence"/>
</dbReference>
<evidence type="ECO:0000313" key="3">
    <source>
        <dbReference type="Proteomes" id="UP000722336"/>
    </source>
</evidence>
<accession>A0ABS6SBR5</accession>
<organism evidence="2 3">
    <name type="scientific">Pacificimonas pallii</name>
    <dbReference type="NCBI Taxonomy" id="2827236"/>
    <lineage>
        <taxon>Bacteria</taxon>
        <taxon>Pseudomonadati</taxon>
        <taxon>Pseudomonadota</taxon>
        <taxon>Alphaproteobacteria</taxon>
        <taxon>Sphingomonadales</taxon>
        <taxon>Sphingosinicellaceae</taxon>
        <taxon>Pacificimonas</taxon>
    </lineage>
</organism>
<evidence type="ECO:0000259" key="1">
    <source>
        <dbReference type="Pfam" id="PF13676"/>
    </source>
</evidence>
<protein>
    <submittedName>
        <fullName evidence="2">TIR domain-containing protein</fullName>
    </submittedName>
</protein>
<feature type="domain" description="TIR" evidence="1">
    <location>
        <begin position="17"/>
        <end position="125"/>
    </location>
</feature>
<dbReference type="InterPro" id="IPR000157">
    <property type="entry name" value="TIR_dom"/>
</dbReference>
<proteinExistence type="predicted"/>
<reference evidence="2 3" key="1">
    <citation type="submission" date="2021-04" db="EMBL/GenBank/DDBJ databases">
        <authorList>
            <person name="Pira H."/>
            <person name="Risdian C."/>
            <person name="Wink J."/>
        </authorList>
    </citation>
    <scope>NUCLEOTIDE SEQUENCE [LARGE SCALE GENOMIC DNA]</scope>
    <source>
        <strain evidence="2 3">WHA3</strain>
    </source>
</reference>
<dbReference type="Pfam" id="PF13676">
    <property type="entry name" value="TIR_2"/>
    <property type="match status" value="1"/>
</dbReference>
<evidence type="ECO:0000313" key="2">
    <source>
        <dbReference type="EMBL" id="MBV7255854.1"/>
    </source>
</evidence>
<dbReference type="RefSeq" id="WP_218444237.1">
    <property type="nucleotide sequence ID" value="NZ_JAGSPA010000001.1"/>
</dbReference>
<keyword evidence="3" id="KW-1185">Reference proteome</keyword>
<comment type="caution">
    <text evidence="2">The sequence shown here is derived from an EMBL/GenBank/DDBJ whole genome shotgun (WGS) entry which is preliminary data.</text>
</comment>
<gene>
    <name evidence="2" type="ORF">KCG44_03530</name>
</gene>
<name>A0ABS6SBR5_9SPHN</name>